<reference evidence="2" key="1">
    <citation type="submission" date="2024-06" db="EMBL/GenBank/DDBJ databases">
        <title>Multi-omics analyses provide insights into the biosynthesis of the anticancer antibiotic pleurotin in Hohenbuehelia grisea.</title>
        <authorList>
            <person name="Weaver J.A."/>
            <person name="Alberti F."/>
        </authorList>
    </citation>
    <scope>NUCLEOTIDE SEQUENCE [LARGE SCALE GENOMIC DNA]</scope>
    <source>
        <strain evidence="2">T-177</strain>
    </source>
</reference>
<evidence type="ECO:0000313" key="2">
    <source>
        <dbReference type="Proteomes" id="UP001556367"/>
    </source>
</evidence>
<dbReference type="EMBL" id="JASNQZ010000003">
    <property type="protein sequence ID" value="KAL0959422.1"/>
    <property type="molecule type" value="Genomic_DNA"/>
</dbReference>
<evidence type="ECO:0000313" key="1">
    <source>
        <dbReference type="EMBL" id="KAL0959422.1"/>
    </source>
</evidence>
<comment type="caution">
    <text evidence="1">The sequence shown here is derived from an EMBL/GenBank/DDBJ whole genome shotgun (WGS) entry which is preliminary data.</text>
</comment>
<accession>A0ABR3JV59</accession>
<protein>
    <submittedName>
        <fullName evidence="1">Uncharacterized protein</fullName>
    </submittedName>
</protein>
<keyword evidence="2" id="KW-1185">Reference proteome</keyword>
<organism evidence="1 2">
    <name type="scientific">Hohenbuehelia grisea</name>
    <dbReference type="NCBI Taxonomy" id="104357"/>
    <lineage>
        <taxon>Eukaryota</taxon>
        <taxon>Fungi</taxon>
        <taxon>Dikarya</taxon>
        <taxon>Basidiomycota</taxon>
        <taxon>Agaricomycotina</taxon>
        <taxon>Agaricomycetes</taxon>
        <taxon>Agaricomycetidae</taxon>
        <taxon>Agaricales</taxon>
        <taxon>Pleurotineae</taxon>
        <taxon>Pleurotaceae</taxon>
        <taxon>Hohenbuehelia</taxon>
    </lineage>
</organism>
<proteinExistence type="predicted"/>
<gene>
    <name evidence="1" type="ORF">HGRIS_014667</name>
</gene>
<name>A0ABR3JV59_9AGAR</name>
<sequence>MPRCPIKFSDETYQFKFGYLDMCISASLCRAAWNRRVGSPCGLLKTPYKLSLVWHQYFAILHYHKYFFEASRLPLIISATMPDPLTLASSIVAFVDAAVKLKDSFSKASKTKRRLRIAMTEVLRGIASLETSIRTRASLLGESESQDVKEILKDAQSAIADFQPRFDQYLAEAPRGLLSTAASGAKAWFHRNAIEAAIQRLEAMLRSCQLRFSVIMSVRTEYAVVTSHQEHLDRLTHFEDLVSYMIVRKSREDGSHPSLMVGMEPSEIDFQFLERQVHKLASVINDRRQLWATMEKLRRVSSSITETFFAYTEPAIMFPATLRPCLSILKELNEGSRTVPPQSLFGDVFTISNALRLMDKSSSAVLLLAAASSALHLLGIANPSLSHQRSSALIQSLSANVALQVKDPNALESSEQAVKAWQTLYNKSHDNADLYLLMEAISLYDLALFRHGDLEESLDCSRQVLLLLRTAPDVEQIDSPIVTWTASGEADVVYSSDREMSWPFHRARTEGLYLWNVAKSLATLGQYANARIAAMDALSCREACAVAVQLTKVEVDIMVRMRAELATWVSIIQNPVARSRTMPGAFILTDDESSEDDGSAL</sequence>
<dbReference type="Proteomes" id="UP001556367">
    <property type="component" value="Unassembled WGS sequence"/>
</dbReference>